<feature type="transmembrane region" description="Helical" evidence="7">
    <location>
        <begin position="59"/>
        <end position="83"/>
    </location>
</feature>
<feature type="transmembrane region" description="Helical" evidence="7">
    <location>
        <begin position="118"/>
        <end position="140"/>
    </location>
</feature>
<organism evidence="9">
    <name type="scientific">Oscillatoriales cyanobacterium SpSt-402</name>
    <dbReference type="NCBI Taxonomy" id="2282168"/>
    <lineage>
        <taxon>Bacteria</taxon>
        <taxon>Bacillati</taxon>
        <taxon>Cyanobacteriota</taxon>
        <taxon>Cyanophyceae</taxon>
        <taxon>Oscillatoriophycideae</taxon>
        <taxon>Oscillatoriales</taxon>
    </lineage>
</organism>
<dbReference type="InterPro" id="IPR011701">
    <property type="entry name" value="MFS"/>
</dbReference>
<accession>A0A832M3E3</accession>
<feature type="transmembrane region" description="Helical" evidence="7">
    <location>
        <begin position="367"/>
        <end position="388"/>
    </location>
</feature>
<feature type="domain" description="Major facilitator superfamily (MFS) profile" evidence="8">
    <location>
        <begin position="25"/>
        <end position="422"/>
    </location>
</feature>
<evidence type="ECO:0000256" key="4">
    <source>
        <dbReference type="ARBA" id="ARBA00022692"/>
    </source>
</evidence>
<evidence type="ECO:0000256" key="3">
    <source>
        <dbReference type="ARBA" id="ARBA00022475"/>
    </source>
</evidence>
<keyword evidence="4 7" id="KW-0812">Transmembrane</keyword>
<evidence type="ECO:0000256" key="7">
    <source>
        <dbReference type="SAM" id="Phobius"/>
    </source>
</evidence>
<reference evidence="9" key="1">
    <citation type="journal article" date="2020" name="mSystems">
        <title>Genome- and Community-Level Interaction Insights into Carbon Utilization and Element Cycling Functions of Hydrothermarchaeota in Hydrothermal Sediment.</title>
        <authorList>
            <person name="Zhou Z."/>
            <person name="Liu Y."/>
            <person name="Xu W."/>
            <person name="Pan J."/>
            <person name="Luo Z.H."/>
            <person name="Li M."/>
        </authorList>
    </citation>
    <scope>NUCLEOTIDE SEQUENCE [LARGE SCALE GENOMIC DNA]</scope>
    <source>
        <strain evidence="9">SpSt-402</strain>
    </source>
</reference>
<dbReference type="GO" id="GO:0005886">
    <property type="term" value="C:plasma membrane"/>
    <property type="evidence" value="ECO:0007669"/>
    <property type="project" value="UniProtKB-SubCell"/>
</dbReference>
<comment type="subcellular location">
    <subcellularLocation>
        <location evidence="1">Cell membrane</location>
        <topology evidence="1">Multi-pass membrane protein</topology>
    </subcellularLocation>
</comment>
<feature type="transmembrane region" description="Helical" evidence="7">
    <location>
        <begin position="304"/>
        <end position="323"/>
    </location>
</feature>
<feature type="transmembrane region" description="Helical" evidence="7">
    <location>
        <begin position="400"/>
        <end position="418"/>
    </location>
</feature>
<evidence type="ECO:0000256" key="2">
    <source>
        <dbReference type="ARBA" id="ARBA00022448"/>
    </source>
</evidence>
<protein>
    <submittedName>
        <fullName evidence="9">MFS transporter</fullName>
    </submittedName>
</protein>
<proteinExistence type="predicted"/>
<keyword evidence="3" id="KW-1003">Cell membrane</keyword>
<dbReference type="Gene3D" id="1.20.1250.20">
    <property type="entry name" value="MFS general substrate transporter like domains"/>
    <property type="match status" value="1"/>
</dbReference>
<gene>
    <name evidence="9" type="ORF">ENR47_09825</name>
</gene>
<comment type="caution">
    <text evidence="9">The sequence shown here is derived from an EMBL/GenBank/DDBJ whole genome shotgun (WGS) entry which is preliminary data.</text>
</comment>
<dbReference type="EMBL" id="DSRD01000613">
    <property type="protein sequence ID" value="HGW94565.1"/>
    <property type="molecule type" value="Genomic_DNA"/>
</dbReference>
<sequence length="434" mass="45540">MNSEDALIAGTPTPFLSRLNLSNQQVWLQALGRSLCQISAGLVYFYIPLVFVNQVGLSATSVGFSVGLSSLTGIAGHILGGVLADSPRFGRKTTLIFSGGVGALVALTLAFTQTLPLLMIASLLLGLSVGFYWTAADASVMDVTVPEERSQAFALMSVAENLGNGIGILGGGILLTLVHQSHQALFIACGLIDLAFVLMVQFTMPETRQSHAVEHHATTGLLIALKDKSLLIFILANVLFTTYIALVNSTIPLYFTNFVPAISGGAGATVGSTANLFTWCYIGVGAVLQLPIAQLFKGLPKVRVLMLALILWAAGFALAWATGTVPSAQFVWGVVTLCVMSLATIMYKPFAAAIVAELAPASLRGAYVAISSQCWAIGYFIGPTLGGWGMDQPANVAAEFWLGGAITTMLGVLVLMVFNRVHEAAIAQAPSSNP</sequence>
<dbReference type="PROSITE" id="PS50850">
    <property type="entry name" value="MFS"/>
    <property type="match status" value="1"/>
</dbReference>
<dbReference type="PANTHER" id="PTHR23517">
    <property type="entry name" value="RESISTANCE PROTEIN MDTM, PUTATIVE-RELATED-RELATED"/>
    <property type="match status" value="1"/>
</dbReference>
<dbReference type="SUPFAM" id="SSF103473">
    <property type="entry name" value="MFS general substrate transporter"/>
    <property type="match status" value="1"/>
</dbReference>
<keyword evidence="2" id="KW-0813">Transport</keyword>
<feature type="transmembrane region" description="Helical" evidence="7">
    <location>
        <begin position="95"/>
        <end position="112"/>
    </location>
</feature>
<dbReference type="AlphaFoldDB" id="A0A832M3E3"/>
<evidence type="ECO:0000259" key="8">
    <source>
        <dbReference type="PROSITE" id="PS50850"/>
    </source>
</evidence>
<feature type="transmembrane region" description="Helical" evidence="7">
    <location>
        <begin position="329"/>
        <end position="347"/>
    </location>
</feature>
<dbReference type="InterPro" id="IPR050171">
    <property type="entry name" value="MFS_Transporters"/>
</dbReference>
<feature type="transmembrane region" description="Helical" evidence="7">
    <location>
        <begin position="230"/>
        <end position="254"/>
    </location>
</feature>
<feature type="transmembrane region" description="Helical" evidence="7">
    <location>
        <begin position="184"/>
        <end position="202"/>
    </location>
</feature>
<dbReference type="InterPro" id="IPR020846">
    <property type="entry name" value="MFS_dom"/>
</dbReference>
<feature type="transmembrane region" description="Helical" evidence="7">
    <location>
        <begin position="152"/>
        <end position="178"/>
    </location>
</feature>
<evidence type="ECO:0000313" key="9">
    <source>
        <dbReference type="EMBL" id="HGW94565.1"/>
    </source>
</evidence>
<evidence type="ECO:0000256" key="5">
    <source>
        <dbReference type="ARBA" id="ARBA00022989"/>
    </source>
</evidence>
<dbReference type="InterPro" id="IPR036259">
    <property type="entry name" value="MFS_trans_sf"/>
</dbReference>
<dbReference type="Pfam" id="PF07690">
    <property type="entry name" value="MFS_1"/>
    <property type="match status" value="2"/>
</dbReference>
<evidence type="ECO:0000256" key="6">
    <source>
        <dbReference type="ARBA" id="ARBA00023136"/>
    </source>
</evidence>
<keyword evidence="5 7" id="KW-1133">Transmembrane helix</keyword>
<name>A0A832M3E3_9CYAN</name>
<dbReference type="PANTHER" id="PTHR23517:SF3">
    <property type="entry name" value="INTEGRAL MEMBRANE TRANSPORT PROTEIN"/>
    <property type="match status" value="1"/>
</dbReference>
<dbReference type="GO" id="GO:0022857">
    <property type="term" value="F:transmembrane transporter activity"/>
    <property type="evidence" value="ECO:0007669"/>
    <property type="project" value="InterPro"/>
</dbReference>
<evidence type="ECO:0000256" key="1">
    <source>
        <dbReference type="ARBA" id="ARBA00004651"/>
    </source>
</evidence>
<feature type="transmembrane region" description="Helical" evidence="7">
    <location>
        <begin position="26"/>
        <end position="47"/>
    </location>
</feature>
<feature type="transmembrane region" description="Helical" evidence="7">
    <location>
        <begin position="274"/>
        <end position="292"/>
    </location>
</feature>
<keyword evidence="6 7" id="KW-0472">Membrane</keyword>